<dbReference type="EMBL" id="MUJZ01025184">
    <property type="protein sequence ID" value="OTF79031.1"/>
    <property type="molecule type" value="Genomic_DNA"/>
</dbReference>
<evidence type="ECO:0000313" key="3">
    <source>
        <dbReference type="Proteomes" id="UP000194236"/>
    </source>
</evidence>
<organism evidence="2 3">
    <name type="scientific">Euroglyphus maynei</name>
    <name type="common">Mayne's house dust mite</name>
    <dbReference type="NCBI Taxonomy" id="6958"/>
    <lineage>
        <taxon>Eukaryota</taxon>
        <taxon>Metazoa</taxon>
        <taxon>Ecdysozoa</taxon>
        <taxon>Arthropoda</taxon>
        <taxon>Chelicerata</taxon>
        <taxon>Arachnida</taxon>
        <taxon>Acari</taxon>
        <taxon>Acariformes</taxon>
        <taxon>Sarcoptiformes</taxon>
        <taxon>Astigmata</taxon>
        <taxon>Psoroptidia</taxon>
        <taxon>Analgoidea</taxon>
        <taxon>Pyroglyphidae</taxon>
        <taxon>Pyroglyphinae</taxon>
        <taxon>Euroglyphus</taxon>
    </lineage>
</organism>
<keyword evidence="3" id="KW-1185">Reference proteome</keyword>
<comment type="caution">
    <text evidence="2">The sequence shown here is derived from an EMBL/GenBank/DDBJ whole genome shotgun (WGS) entry which is preliminary data.</text>
</comment>
<gene>
    <name evidence="2" type="ORF">BLA29_004554</name>
</gene>
<sequence>MKTVGRLRFENQITVKDNPKSHYQESKRKEYNFKPMIIPNKLQEELPFRSKMKLMPKKSDKIERIAVIKDSHERRTDNLIKKLKTVHREKIRQDRLVMQKRAEEHRKAMAKIEKNRNEKQKERKKNIMRHLGKSHKI</sequence>
<evidence type="ECO:0000313" key="2">
    <source>
        <dbReference type="EMBL" id="OTF79031.1"/>
    </source>
</evidence>
<protein>
    <submittedName>
        <fullName evidence="2">Uncharacterized protein</fullName>
    </submittedName>
</protein>
<dbReference type="Proteomes" id="UP000194236">
    <property type="component" value="Unassembled WGS sequence"/>
</dbReference>
<accession>A0A1Y3BDN4</accession>
<feature type="region of interest" description="Disordered" evidence="1">
    <location>
        <begin position="114"/>
        <end position="137"/>
    </location>
</feature>
<reference evidence="2 3" key="1">
    <citation type="submission" date="2017-03" db="EMBL/GenBank/DDBJ databases">
        <title>Genome Survey of Euroglyphus maynei.</title>
        <authorList>
            <person name="Arlian L.G."/>
            <person name="Morgan M.S."/>
            <person name="Rider S.D."/>
        </authorList>
    </citation>
    <scope>NUCLEOTIDE SEQUENCE [LARGE SCALE GENOMIC DNA]</scope>
    <source>
        <strain evidence="2">Arlian Lab</strain>
        <tissue evidence="2">Whole body</tissue>
    </source>
</reference>
<dbReference type="AlphaFoldDB" id="A0A1Y3BDN4"/>
<name>A0A1Y3BDN4_EURMA</name>
<proteinExistence type="predicted"/>
<feature type="compositionally biased region" description="Basic residues" evidence="1">
    <location>
        <begin position="122"/>
        <end position="137"/>
    </location>
</feature>
<evidence type="ECO:0000256" key="1">
    <source>
        <dbReference type="SAM" id="MobiDB-lite"/>
    </source>
</evidence>